<accession>A0A518BAM6</accession>
<dbReference type="SUPFAM" id="SSF50952">
    <property type="entry name" value="Soluble quinoprotein glucose dehydrogenase"/>
    <property type="match status" value="1"/>
</dbReference>
<keyword evidence="2 5" id="KW-0479">Metal-binding</keyword>
<dbReference type="InterPro" id="IPR028994">
    <property type="entry name" value="Integrin_alpha_N"/>
</dbReference>
<dbReference type="InterPro" id="IPR011041">
    <property type="entry name" value="Quinoprot_gluc/sorb_DH_b-prop"/>
</dbReference>
<evidence type="ECO:0000313" key="9">
    <source>
        <dbReference type="Proteomes" id="UP000317093"/>
    </source>
</evidence>
<keyword evidence="3" id="KW-0732">Signal</keyword>
<evidence type="ECO:0000256" key="5">
    <source>
        <dbReference type="PROSITE-ProRule" id="PRU00433"/>
    </source>
</evidence>
<keyword evidence="9" id="KW-1185">Reference proteome</keyword>
<dbReference type="Gene3D" id="1.10.760.10">
    <property type="entry name" value="Cytochrome c-like domain"/>
    <property type="match status" value="1"/>
</dbReference>
<dbReference type="SUPFAM" id="SSF48371">
    <property type="entry name" value="ARM repeat"/>
    <property type="match status" value="1"/>
</dbReference>
<gene>
    <name evidence="8" type="ORF">Pan216_49270</name>
</gene>
<dbReference type="Pfam" id="PF06439">
    <property type="entry name" value="3keto-disac_hyd"/>
    <property type="match status" value="1"/>
</dbReference>
<dbReference type="InterPro" id="IPR036909">
    <property type="entry name" value="Cyt_c-like_dom_sf"/>
</dbReference>
<keyword evidence="1 5" id="KW-0349">Heme</keyword>
<dbReference type="Gene3D" id="2.120.10.30">
    <property type="entry name" value="TolB, C-terminal domain"/>
    <property type="match status" value="1"/>
</dbReference>
<dbReference type="GO" id="GO:0009055">
    <property type="term" value="F:electron transfer activity"/>
    <property type="evidence" value="ECO:0007669"/>
    <property type="project" value="InterPro"/>
</dbReference>
<dbReference type="GO" id="GO:0016787">
    <property type="term" value="F:hydrolase activity"/>
    <property type="evidence" value="ECO:0007669"/>
    <property type="project" value="InterPro"/>
</dbReference>
<dbReference type="EMBL" id="CP036279">
    <property type="protein sequence ID" value="QDU64039.1"/>
    <property type="molecule type" value="Genomic_DNA"/>
</dbReference>
<dbReference type="InterPro" id="IPR009056">
    <property type="entry name" value="Cyt_c-like_dom"/>
</dbReference>
<name>A0A518BAM6_9BACT</name>
<dbReference type="SUPFAM" id="SSF46626">
    <property type="entry name" value="Cytochrome c"/>
    <property type="match status" value="1"/>
</dbReference>
<feature type="compositionally biased region" description="Basic and acidic residues" evidence="6">
    <location>
        <begin position="422"/>
        <end position="437"/>
    </location>
</feature>
<dbReference type="Pfam" id="PF23500">
    <property type="entry name" value="DUF7133"/>
    <property type="match status" value="1"/>
</dbReference>
<evidence type="ECO:0000259" key="7">
    <source>
        <dbReference type="PROSITE" id="PS51007"/>
    </source>
</evidence>
<dbReference type="NCBIfam" id="TIGR02604">
    <property type="entry name" value="Piru_Ver_Nterm"/>
    <property type="match status" value="1"/>
</dbReference>
<dbReference type="PANTHER" id="PTHR33546">
    <property type="entry name" value="LARGE, MULTIFUNCTIONAL SECRETED PROTEIN-RELATED"/>
    <property type="match status" value="1"/>
</dbReference>
<sequence length="1581" mass="175756">MDEVAELAFDHELTTYRDGKLSMRITVGVLTLLLTQSLASKADEYVIRPFKKHQLSTDFYAEGVAVGDINKDGKPDVVAGPFWYAGPEFEERREYRPAKVYNKKGYSDNFLTYADDINGDGWDDILVVGFPGKEVHWYQNPQSSEGHWKQHLIHPEVDNEGPLYADLTGDGRNELIFHTKGVFGWAGPDPKDPTKPWTFHPVSENRRYTRFTHGLGVGDVNGDGRADILEKAGWHEQPPATSDVKEWAFHPVKFGDNPSQILVYDVDGDGDNDVIAAKNGHGYGFAWFEHVPKGGAVTFVPHRIMGEKPSENDYGVVYSQLHNLDLVDMDGDGIKDVVSGKRHWAHNGKDPGGNDPAVLYWFKIDRAPDGVSFIPHKVDPHSGGGTEILATDVSGDGNPDIVICNKLGTFVFVQEPKKVDRATWEKQQPKKVGEKPKGTTKAVRRRPPEQVGRQPEEAAKAMTLPEGFSVKVLASEPDVRQPVAQAIDDKGRLWIAEFYSYPHRRPDNEAKDRILVFEDTDGDGAFDKRSVFYEGLNLLSGLEVGHGGVWVSAAPNLLFIPDRDGDAVADGKAEILLDGWGYHDTHELLNSFIWGPDGWLYGCHGVFTHSLVGKPGTPKEERTPLNAAIWRYHPVRHEFEIFAHGTSNPWGFDFNDQGQSFLTCCVIPHLFHVVQGARYHRQAGSHFNPYTYDDIETIAKHRHWTGAHIRDPKSKIAGGGHAHAGAMIYLGGAWPDKYHNQILMNNIHGARLNQDQLEPKGSGYVGDRAPDFLMANDIWSQIINLQYGPDGQMVMIDWYDRTQCHQQRHNTDRSNGRIFKVIYGDENPVKVDLTKLSDAELAELQLDSNDWYVRHARRLLQERTAAGTLDPKVRSRLVLIAFDHPEESRRLRGLWALFLTGGLSDDEILRALEDESPYVRGWAIQLSHDDRKVSPALLERFVALAKDDPSPVVRLYLASALQRLPLADRWAIARALVAHAEDADDHNLPLMYWYAIEPLAPVDPARAIELAYSSGIDLLPMYMTRRVTSIGTPEVLTMLVDRLGSSSSAKEQLTLLRGMNEAFRARRQVPMPKSWLDVATKLRAHADPEIRSQAQSLALTFGDPKALASLRATVLDEKAPTKRRVDAIEALVKARDAALPETLHRVLSDPKIRSAAIRSLAAIEHPETPSVLLSAYAGLPLSEKRDVLGALATREAFAHRLLDAIDAGQVPRTDVTADIVRQLRFLKSDAIAKKLTDVWGIVRETAADKAKLIADTKTMIVKRRPKNLDPMHGRAVFAKNCAQCHRLFSTGGNVGPDLTGSNRANLDYLLGNVLDPSSVMAKDYQPTVFATADGRVITGIIRGEDQESYTVVTANEVVTLPKEDIDEQRRSEKSMMPDDLLKQLTERQVHDLVAYLRGGRQTPMLATPENAGSFFDGKGLVGWHVHGADWKVDDATIVGRSDPSAKFARLVSDMALGDGELSCRARLVPSDAEASLILRGKRRGNDVTGCRCMLGRKRQGHLDGQAAVALRNASHDDKEWIDLRVVLDGARVTTFVDGRKVASLQRDDLPERGLIAFELPTGQEAELHVKDLKLTLPPVAK</sequence>
<dbReference type="InterPro" id="IPR011989">
    <property type="entry name" value="ARM-like"/>
</dbReference>
<dbReference type="PROSITE" id="PS51007">
    <property type="entry name" value="CYTC"/>
    <property type="match status" value="1"/>
</dbReference>
<reference evidence="8 9" key="1">
    <citation type="submission" date="2019-02" db="EMBL/GenBank/DDBJ databases">
        <title>Deep-cultivation of Planctomycetes and their phenomic and genomic characterization uncovers novel biology.</title>
        <authorList>
            <person name="Wiegand S."/>
            <person name="Jogler M."/>
            <person name="Boedeker C."/>
            <person name="Pinto D."/>
            <person name="Vollmers J."/>
            <person name="Rivas-Marin E."/>
            <person name="Kohn T."/>
            <person name="Peeters S.H."/>
            <person name="Heuer A."/>
            <person name="Rast P."/>
            <person name="Oberbeckmann S."/>
            <person name="Bunk B."/>
            <person name="Jeske O."/>
            <person name="Meyerdierks A."/>
            <person name="Storesund J.E."/>
            <person name="Kallscheuer N."/>
            <person name="Luecker S."/>
            <person name="Lage O.M."/>
            <person name="Pohl T."/>
            <person name="Merkel B.J."/>
            <person name="Hornburger P."/>
            <person name="Mueller R.-W."/>
            <person name="Bruemmer F."/>
            <person name="Labrenz M."/>
            <person name="Spormann A.M."/>
            <person name="Op den Camp H."/>
            <person name="Overmann J."/>
            <person name="Amann R."/>
            <person name="Jetten M.S.M."/>
            <person name="Mascher T."/>
            <person name="Medema M.H."/>
            <person name="Devos D.P."/>
            <person name="Kaster A.-K."/>
            <person name="Ovreas L."/>
            <person name="Rohde M."/>
            <person name="Galperin M.Y."/>
            <person name="Jogler C."/>
        </authorList>
    </citation>
    <scope>NUCLEOTIDE SEQUENCE [LARGE SCALE GENOMIC DNA]</scope>
    <source>
        <strain evidence="8 9">Pan216</strain>
    </source>
</reference>
<evidence type="ECO:0000256" key="6">
    <source>
        <dbReference type="SAM" id="MobiDB-lite"/>
    </source>
</evidence>
<protein>
    <submittedName>
        <fullName evidence="8">FG-GAP repeat protein</fullName>
    </submittedName>
</protein>
<dbReference type="SUPFAM" id="SSF69318">
    <property type="entry name" value="Integrin alpha N-terminal domain"/>
    <property type="match status" value="1"/>
</dbReference>
<evidence type="ECO:0000256" key="1">
    <source>
        <dbReference type="ARBA" id="ARBA00022617"/>
    </source>
</evidence>
<dbReference type="InterPro" id="IPR013517">
    <property type="entry name" value="FG-GAP"/>
</dbReference>
<evidence type="ECO:0000256" key="3">
    <source>
        <dbReference type="ARBA" id="ARBA00022729"/>
    </source>
</evidence>
<dbReference type="KEGG" id="knv:Pan216_49270"/>
<dbReference type="InterPro" id="IPR055557">
    <property type="entry name" value="DUF7133"/>
</dbReference>
<dbReference type="OrthoDB" id="225269at2"/>
<dbReference type="Gene3D" id="1.25.10.10">
    <property type="entry name" value="Leucine-rich Repeat Variant"/>
    <property type="match status" value="1"/>
</dbReference>
<dbReference type="Pfam" id="PF13442">
    <property type="entry name" value="Cytochrome_CBB3"/>
    <property type="match status" value="1"/>
</dbReference>
<dbReference type="InterPro" id="IPR013427">
    <property type="entry name" value="Haem-bd_dom_put"/>
</dbReference>
<dbReference type="InterPro" id="IPR013428">
    <property type="entry name" value="Membrane-bound_put_N"/>
</dbReference>
<organism evidence="8 9">
    <name type="scientific">Kolteria novifilia</name>
    <dbReference type="NCBI Taxonomy" id="2527975"/>
    <lineage>
        <taxon>Bacteria</taxon>
        <taxon>Pseudomonadati</taxon>
        <taxon>Planctomycetota</taxon>
        <taxon>Planctomycetia</taxon>
        <taxon>Kolteriales</taxon>
        <taxon>Kolteriaceae</taxon>
        <taxon>Kolteria</taxon>
    </lineage>
</organism>
<dbReference type="InterPro" id="IPR016024">
    <property type="entry name" value="ARM-type_fold"/>
</dbReference>
<dbReference type="PANTHER" id="PTHR33546:SF1">
    <property type="entry name" value="LARGE, MULTIFUNCTIONAL SECRETED PROTEIN"/>
    <property type="match status" value="1"/>
</dbReference>
<dbReference type="RefSeq" id="WP_145261959.1">
    <property type="nucleotide sequence ID" value="NZ_CP036279.1"/>
</dbReference>
<dbReference type="GO" id="GO:0046872">
    <property type="term" value="F:metal ion binding"/>
    <property type="evidence" value="ECO:0007669"/>
    <property type="project" value="UniProtKB-KW"/>
</dbReference>
<keyword evidence="4 5" id="KW-0408">Iron</keyword>
<evidence type="ECO:0000313" key="8">
    <source>
        <dbReference type="EMBL" id="QDU64039.1"/>
    </source>
</evidence>
<dbReference type="NCBIfam" id="TIGR02603">
    <property type="entry name" value="CxxCH_TIGR02603"/>
    <property type="match status" value="1"/>
</dbReference>
<dbReference type="GO" id="GO:0020037">
    <property type="term" value="F:heme binding"/>
    <property type="evidence" value="ECO:0007669"/>
    <property type="project" value="InterPro"/>
</dbReference>
<dbReference type="Proteomes" id="UP000317093">
    <property type="component" value="Chromosome"/>
</dbReference>
<dbReference type="InterPro" id="IPR011042">
    <property type="entry name" value="6-blade_b-propeller_TolB-like"/>
</dbReference>
<dbReference type="Pfam" id="PF13517">
    <property type="entry name" value="FG-GAP_3"/>
    <property type="match status" value="1"/>
</dbReference>
<feature type="region of interest" description="Disordered" evidence="6">
    <location>
        <begin position="422"/>
        <end position="456"/>
    </location>
</feature>
<feature type="domain" description="Cytochrome c" evidence="7">
    <location>
        <begin position="1268"/>
        <end position="1400"/>
    </location>
</feature>
<evidence type="ECO:0000256" key="4">
    <source>
        <dbReference type="ARBA" id="ARBA00023004"/>
    </source>
</evidence>
<dbReference type="Gene3D" id="2.60.120.560">
    <property type="entry name" value="Exo-inulinase, domain 1"/>
    <property type="match status" value="1"/>
</dbReference>
<evidence type="ECO:0000256" key="2">
    <source>
        <dbReference type="ARBA" id="ARBA00022723"/>
    </source>
</evidence>
<dbReference type="InterPro" id="IPR010496">
    <property type="entry name" value="AL/BT2_dom"/>
</dbReference>
<proteinExistence type="predicted"/>
<dbReference type="Gene3D" id="2.130.10.130">
    <property type="entry name" value="Integrin alpha, N-terminal"/>
    <property type="match status" value="2"/>
</dbReference>